<comment type="caution">
    <text evidence="1">The sequence shown here is derived from an EMBL/GenBank/DDBJ whole genome shotgun (WGS) entry which is preliminary data.</text>
</comment>
<dbReference type="AlphaFoldDB" id="A0A1S2LGM1"/>
<accession>A0A1S2LGM1</accession>
<dbReference type="Proteomes" id="UP000179524">
    <property type="component" value="Unassembled WGS sequence"/>
</dbReference>
<protein>
    <recommendedName>
        <fullName evidence="3">Transposase InsH N-terminal domain-containing protein</fullName>
    </recommendedName>
</protein>
<keyword evidence="2" id="KW-1185">Reference proteome</keyword>
<organism evidence="1 2">
    <name type="scientific">Anaerobacillus alkalilacustris</name>
    <dbReference type="NCBI Taxonomy" id="393763"/>
    <lineage>
        <taxon>Bacteria</taxon>
        <taxon>Bacillati</taxon>
        <taxon>Bacillota</taxon>
        <taxon>Bacilli</taxon>
        <taxon>Bacillales</taxon>
        <taxon>Bacillaceae</taxon>
        <taxon>Anaerobacillus</taxon>
    </lineage>
</organism>
<evidence type="ECO:0000313" key="1">
    <source>
        <dbReference type="EMBL" id="OIJ10857.1"/>
    </source>
</evidence>
<gene>
    <name evidence="1" type="ORF">BKP37_17130</name>
</gene>
<dbReference type="OrthoDB" id="9983354at2"/>
<dbReference type="RefSeq" id="WP_071310844.1">
    <property type="nucleotide sequence ID" value="NZ_MLQR01000047.1"/>
</dbReference>
<name>A0A1S2LGM1_9BACI</name>
<evidence type="ECO:0008006" key="3">
    <source>
        <dbReference type="Google" id="ProtNLM"/>
    </source>
</evidence>
<dbReference type="EMBL" id="MLQR01000047">
    <property type="protein sequence ID" value="OIJ10857.1"/>
    <property type="molecule type" value="Genomic_DNA"/>
</dbReference>
<evidence type="ECO:0000313" key="2">
    <source>
        <dbReference type="Proteomes" id="UP000179524"/>
    </source>
</evidence>
<sequence>MSFKYFLEVAPEDKIVHPTSLTKFRKLRLKDASLLDVLIKKTVEIALKEGLIKSGQIIMDSTHTNSIFNS</sequence>
<proteinExistence type="predicted"/>
<reference evidence="1 2" key="1">
    <citation type="submission" date="2016-10" db="EMBL/GenBank/DDBJ databases">
        <title>Draft genome sequences of four alkaliphilic bacteria belonging to the Anaerobacillus genus.</title>
        <authorList>
            <person name="Bassil N.M."/>
            <person name="Lloyd J.R."/>
        </authorList>
    </citation>
    <scope>NUCLEOTIDE SEQUENCE [LARGE SCALE GENOMIC DNA]</scope>
    <source>
        <strain evidence="1 2">DSM 18345</strain>
    </source>
</reference>